<comment type="caution">
    <text evidence="2">The sequence shown here is derived from an EMBL/GenBank/DDBJ whole genome shotgun (WGS) entry which is preliminary data.</text>
</comment>
<name>A0A645BHT7_9ZZZZ</name>
<protein>
    <submittedName>
        <fullName evidence="2">Uncharacterized protein</fullName>
    </submittedName>
</protein>
<proteinExistence type="predicted"/>
<feature type="compositionally biased region" description="Basic and acidic residues" evidence="1">
    <location>
        <begin position="38"/>
        <end position="56"/>
    </location>
</feature>
<reference evidence="2" key="1">
    <citation type="submission" date="2019-08" db="EMBL/GenBank/DDBJ databases">
        <authorList>
            <person name="Kucharzyk K."/>
            <person name="Murdoch R.W."/>
            <person name="Higgins S."/>
            <person name="Loffler F."/>
        </authorList>
    </citation>
    <scope>NUCLEOTIDE SEQUENCE</scope>
</reference>
<feature type="region of interest" description="Disordered" evidence="1">
    <location>
        <begin position="1"/>
        <end position="99"/>
    </location>
</feature>
<gene>
    <name evidence="2" type="ORF">SDC9_111625</name>
</gene>
<dbReference type="AlphaFoldDB" id="A0A645BHT7"/>
<feature type="region of interest" description="Disordered" evidence="1">
    <location>
        <begin position="123"/>
        <end position="169"/>
    </location>
</feature>
<accession>A0A645BHT7</accession>
<evidence type="ECO:0000256" key="1">
    <source>
        <dbReference type="SAM" id="MobiDB-lite"/>
    </source>
</evidence>
<feature type="compositionally biased region" description="Basic and acidic residues" evidence="1">
    <location>
        <begin position="1"/>
        <end position="30"/>
    </location>
</feature>
<feature type="compositionally biased region" description="Gly residues" evidence="1">
    <location>
        <begin position="148"/>
        <end position="158"/>
    </location>
</feature>
<organism evidence="2">
    <name type="scientific">bioreactor metagenome</name>
    <dbReference type="NCBI Taxonomy" id="1076179"/>
    <lineage>
        <taxon>unclassified sequences</taxon>
        <taxon>metagenomes</taxon>
        <taxon>ecological metagenomes</taxon>
    </lineage>
</organism>
<feature type="compositionally biased region" description="Basic and acidic residues" evidence="1">
    <location>
        <begin position="129"/>
        <end position="147"/>
    </location>
</feature>
<feature type="compositionally biased region" description="Basic and acidic residues" evidence="1">
    <location>
        <begin position="65"/>
        <end position="93"/>
    </location>
</feature>
<sequence>MRVKHAGESRERRAEDEGRQFRAHGRDSHAGGRHLVLTHREAGKSAPRPGEEPAGRHRDHKKSKAEREITRSLQRRAEEPRARDAADAERAAERGGVLKYRHHDKVYADRRDSEEVFFHAQAWQSAEQPDGRDDEHRDRQRLPEAESRGGGQHRGGVGADADEGGMAERDLSRVADDDVKPVGRDRLDYYLRCHVQYVAFHNAAPYRLPRSPVGFHMRMIIIAMKASASRGIGMLA</sequence>
<dbReference type="EMBL" id="VSSQ01020119">
    <property type="protein sequence ID" value="MPM64736.1"/>
    <property type="molecule type" value="Genomic_DNA"/>
</dbReference>
<evidence type="ECO:0000313" key="2">
    <source>
        <dbReference type="EMBL" id="MPM64736.1"/>
    </source>
</evidence>